<sequence>MNSISVNKFRDNLKSFVEQVVTEHLPLKVTRRSGDDFVVLSADDWEREQETLYVLQNNDLMKQIAASAATNAKNKGYKPTAGELDEITGI</sequence>
<dbReference type="SUPFAM" id="SSF143120">
    <property type="entry name" value="YefM-like"/>
    <property type="match status" value="1"/>
</dbReference>
<reference evidence="2" key="1">
    <citation type="submission" date="2018-06" db="EMBL/GenBank/DDBJ databases">
        <authorList>
            <person name="Zhirakovskaya E."/>
        </authorList>
    </citation>
    <scope>NUCLEOTIDE SEQUENCE</scope>
</reference>
<dbReference type="InterPro" id="IPR051405">
    <property type="entry name" value="phD/YefM_antitoxin"/>
</dbReference>
<organism evidence="2">
    <name type="scientific">hydrothermal vent metagenome</name>
    <dbReference type="NCBI Taxonomy" id="652676"/>
    <lineage>
        <taxon>unclassified sequences</taxon>
        <taxon>metagenomes</taxon>
        <taxon>ecological metagenomes</taxon>
    </lineage>
</organism>
<evidence type="ECO:0000256" key="1">
    <source>
        <dbReference type="ARBA" id="ARBA00009981"/>
    </source>
</evidence>
<proteinExistence type="inferred from homology"/>
<protein>
    <submittedName>
        <fullName evidence="2">RelB/StbD replicon stabilization protein (Antitoxin to RelE/StbE)</fullName>
    </submittedName>
</protein>
<dbReference type="PANTHER" id="PTHR33713:SF6">
    <property type="entry name" value="ANTITOXIN YEFM"/>
    <property type="match status" value="1"/>
</dbReference>
<dbReference type="InterPro" id="IPR036165">
    <property type="entry name" value="YefM-like_sf"/>
</dbReference>
<dbReference type="AlphaFoldDB" id="A0A3B0XNH6"/>
<comment type="similarity">
    <text evidence="1">Belongs to the phD/YefM antitoxin family.</text>
</comment>
<gene>
    <name evidence="2" type="ORF">MNBD_GAMMA09-2497</name>
</gene>
<dbReference type="EMBL" id="UOFI01000178">
    <property type="protein sequence ID" value="VAW69848.1"/>
    <property type="molecule type" value="Genomic_DNA"/>
</dbReference>
<dbReference type="PANTHER" id="PTHR33713">
    <property type="entry name" value="ANTITOXIN YAFN-RELATED"/>
    <property type="match status" value="1"/>
</dbReference>
<dbReference type="NCBIfam" id="TIGR01552">
    <property type="entry name" value="phd_fam"/>
    <property type="match status" value="1"/>
</dbReference>
<evidence type="ECO:0000313" key="2">
    <source>
        <dbReference type="EMBL" id="VAW69848.1"/>
    </source>
</evidence>
<name>A0A3B0XNH6_9ZZZZ</name>
<dbReference type="Gene3D" id="3.40.1620.10">
    <property type="entry name" value="YefM-like domain"/>
    <property type="match status" value="1"/>
</dbReference>
<accession>A0A3B0XNH6</accession>
<dbReference type="Pfam" id="PF02604">
    <property type="entry name" value="PhdYeFM_antitox"/>
    <property type="match status" value="1"/>
</dbReference>
<dbReference type="InterPro" id="IPR006442">
    <property type="entry name" value="Antitoxin_Phd/YefM"/>
</dbReference>